<comment type="caution">
    <text evidence="1">The sequence shown here is derived from an EMBL/GenBank/DDBJ whole genome shotgun (WGS) entry which is preliminary data.</text>
</comment>
<evidence type="ECO:0000313" key="1">
    <source>
        <dbReference type="EMBL" id="MBS9337149.1"/>
    </source>
</evidence>
<name>A0ABS5QVC5_9LACO</name>
<proteinExistence type="predicted"/>
<keyword evidence="2" id="KW-1185">Reference proteome</keyword>
<organism evidence="1 2">
    <name type="scientific">Fructobacillus parabroussonetiae</name>
    <dbReference type="NCBI Taxonomy" id="2713174"/>
    <lineage>
        <taxon>Bacteria</taxon>
        <taxon>Bacillati</taxon>
        <taxon>Bacillota</taxon>
        <taxon>Bacilli</taxon>
        <taxon>Lactobacillales</taxon>
        <taxon>Lactobacillaceae</taxon>
        <taxon>Fructobacillus</taxon>
    </lineage>
</organism>
<sequence length="49" mass="5404">MSNLLTYEHYFDDRSTARQVMAVEPSNLGVLDLSIPGVAGNSSPRHDEL</sequence>
<evidence type="ECO:0000313" key="2">
    <source>
        <dbReference type="Proteomes" id="UP001519503"/>
    </source>
</evidence>
<dbReference type="RefSeq" id="WP_213820803.1">
    <property type="nucleotide sequence ID" value="NZ_JAAMFL010000003.1"/>
</dbReference>
<gene>
    <name evidence="1" type="ORF">G6R30_01540</name>
</gene>
<dbReference type="EMBL" id="JAAMFL010000003">
    <property type="protein sequence ID" value="MBS9337149.1"/>
    <property type="molecule type" value="Genomic_DNA"/>
</dbReference>
<reference evidence="1 2" key="1">
    <citation type="submission" date="2020-02" db="EMBL/GenBank/DDBJ databases">
        <title>Fructobacillus sp. isolated from paper mulberry of Taiwan.</title>
        <authorList>
            <person name="Lin S.-T."/>
        </authorList>
    </citation>
    <scope>NUCLEOTIDE SEQUENCE [LARGE SCALE GENOMIC DNA]</scope>
    <source>
        <strain evidence="1 2">S1-1</strain>
    </source>
</reference>
<accession>A0ABS5QVC5</accession>
<dbReference type="Proteomes" id="UP001519503">
    <property type="component" value="Unassembled WGS sequence"/>
</dbReference>
<protein>
    <submittedName>
        <fullName evidence="1">Uncharacterized protein</fullName>
    </submittedName>
</protein>